<dbReference type="AlphaFoldDB" id="A0A8D8WSM6"/>
<organism evidence="1">
    <name type="scientific">Cacopsylla melanoneura</name>
    <dbReference type="NCBI Taxonomy" id="428564"/>
    <lineage>
        <taxon>Eukaryota</taxon>
        <taxon>Metazoa</taxon>
        <taxon>Ecdysozoa</taxon>
        <taxon>Arthropoda</taxon>
        <taxon>Hexapoda</taxon>
        <taxon>Insecta</taxon>
        <taxon>Pterygota</taxon>
        <taxon>Neoptera</taxon>
        <taxon>Paraneoptera</taxon>
        <taxon>Hemiptera</taxon>
        <taxon>Sternorrhyncha</taxon>
        <taxon>Psylloidea</taxon>
        <taxon>Psyllidae</taxon>
        <taxon>Psyllinae</taxon>
        <taxon>Cacopsylla</taxon>
    </lineage>
</organism>
<name>A0A8D8WSM6_9HEMI</name>
<reference evidence="1" key="1">
    <citation type="submission" date="2021-05" db="EMBL/GenBank/DDBJ databases">
        <authorList>
            <person name="Alioto T."/>
            <person name="Alioto T."/>
            <person name="Gomez Garrido J."/>
        </authorList>
    </citation>
    <scope>NUCLEOTIDE SEQUENCE</scope>
</reference>
<protein>
    <submittedName>
        <fullName evidence="1">Uncharacterized protein</fullName>
    </submittedName>
</protein>
<sequence length="102" mass="11669">MMESIPQCKRFRGIDSLEYSILPSFYLAVKEDIFLACFQTSYLSKLTRFLPRASTPPVFIVESSAPPISLLWSNLSVHGPSPCVQIQIRVLFVHHVQFARRL</sequence>
<accession>A0A8D8WSM6</accession>
<proteinExistence type="predicted"/>
<evidence type="ECO:0000313" key="1">
    <source>
        <dbReference type="EMBL" id="CAG6668869.1"/>
    </source>
</evidence>
<dbReference type="EMBL" id="HBUF01219768">
    <property type="protein sequence ID" value="CAG6668869.1"/>
    <property type="molecule type" value="Transcribed_RNA"/>
</dbReference>